<dbReference type="OrthoDB" id="5593818at2759"/>
<dbReference type="Proteomes" id="UP001049176">
    <property type="component" value="Chromosome 2"/>
</dbReference>
<gene>
    <name evidence="2" type="ORF">E1B28_004378</name>
</gene>
<accession>A0A9P7UYI0</accession>
<name>A0A9P7UYI0_9AGAR</name>
<dbReference type="RefSeq" id="XP_043013453.1">
    <property type="nucleotide sequence ID" value="XM_043148851.1"/>
</dbReference>
<comment type="caution">
    <text evidence="2">The sequence shown here is derived from an EMBL/GenBank/DDBJ whole genome shotgun (WGS) entry which is preliminary data.</text>
</comment>
<dbReference type="KEGG" id="more:E1B28_004378"/>
<dbReference type="EMBL" id="CM032182">
    <property type="protein sequence ID" value="KAG7096983.1"/>
    <property type="molecule type" value="Genomic_DNA"/>
</dbReference>
<evidence type="ECO:0000256" key="1">
    <source>
        <dbReference type="ARBA" id="ARBA00024204"/>
    </source>
</evidence>
<dbReference type="InterPro" id="IPR019171">
    <property type="entry name" value="MIX23"/>
</dbReference>
<dbReference type="Pfam" id="PF09774">
    <property type="entry name" value="MIX23"/>
    <property type="match status" value="1"/>
</dbReference>
<evidence type="ECO:0000313" key="3">
    <source>
        <dbReference type="Proteomes" id="UP001049176"/>
    </source>
</evidence>
<keyword evidence="3" id="KW-1185">Reference proteome</keyword>
<dbReference type="GO" id="GO:0005758">
    <property type="term" value="C:mitochondrial intermembrane space"/>
    <property type="evidence" value="ECO:0007669"/>
    <property type="project" value="InterPro"/>
</dbReference>
<evidence type="ECO:0008006" key="4">
    <source>
        <dbReference type="Google" id="ProtNLM"/>
    </source>
</evidence>
<reference evidence="2" key="1">
    <citation type="journal article" date="2021" name="Genome Biol. Evol.">
        <title>The assembled and annotated genome of the fairy-ring fungus Marasmius oreades.</title>
        <authorList>
            <person name="Hiltunen M."/>
            <person name="Ament-Velasquez S.L."/>
            <person name="Johannesson H."/>
        </authorList>
    </citation>
    <scope>NUCLEOTIDE SEQUENCE</scope>
    <source>
        <strain evidence="2">03SP1</strain>
    </source>
</reference>
<sequence length="187" mass="21461">MSSKGPVLGSLAVQGPTLTPQIVHVSKSTCSDLSLFKELLREYRMLDDTINMRLNRAGAAIRDQERERPGKTTVQDQACGRIWQELTANWKRRQQLIEYCASVIDETVNEKQEIIQAPDASPAATRKAIAEKYTEQVKRNQIHNELTVEMITRKRSLEAFKTRCKYFAPPFNDVEGQKLWDEQRPVQ</sequence>
<dbReference type="PANTHER" id="PTHR31905">
    <property type="entry name" value="COILED-COIL DOMAIN-CONTAINING PROTEIN 58"/>
    <property type="match status" value="1"/>
</dbReference>
<comment type="similarity">
    <text evidence="1">Belongs to the MIX23 family.</text>
</comment>
<organism evidence="2 3">
    <name type="scientific">Marasmius oreades</name>
    <name type="common">fairy-ring Marasmius</name>
    <dbReference type="NCBI Taxonomy" id="181124"/>
    <lineage>
        <taxon>Eukaryota</taxon>
        <taxon>Fungi</taxon>
        <taxon>Dikarya</taxon>
        <taxon>Basidiomycota</taxon>
        <taxon>Agaricomycotina</taxon>
        <taxon>Agaricomycetes</taxon>
        <taxon>Agaricomycetidae</taxon>
        <taxon>Agaricales</taxon>
        <taxon>Marasmiineae</taxon>
        <taxon>Marasmiaceae</taxon>
        <taxon>Marasmius</taxon>
    </lineage>
</organism>
<protein>
    <recommendedName>
        <fullName evidence="4">Coiled-coil domain-containing protein 58</fullName>
    </recommendedName>
</protein>
<dbReference type="PANTHER" id="PTHR31905:SF2">
    <property type="entry name" value="PROTEIN MIX23"/>
    <property type="match status" value="1"/>
</dbReference>
<evidence type="ECO:0000313" key="2">
    <source>
        <dbReference type="EMBL" id="KAG7096983.1"/>
    </source>
</evidence>
<dbReference type="AlphaFoldDB" id="A0A9P7UYI0"/>
<dbReference type="GeneID" id="66073454"/>
<proteinExistence type="inferred from homology"/>